<feature type="transmembrane region" description="Helical" evidence="1">
    <location>
        <begin position="111"/>
        <end position="131"/>
    </location>
</feature>
<evidence type="ECO:0000256" key="1">
    <source>
        <dbReference type="SAM" id="Phobius"/>
    </source>
</evidence>
<keyword evidence="1" id="KW-0812">Transmembrane</keyword>
<gene>
    <name evidence="2" type="ORF">HZI73_11060</name>
</gene>
<keyword evidence="3" id="KW-1185">Reference proteome</keyword>
<protein>
    <submittedName>
        <fullName evidence="2">Uncharacterized protein</fullName>
    </submittedName>
</protein>
<dbReference type="KEGG" id="vpy:HZI73_11060"/>
<dbReference type="Proteomes" id="UP000683246">
    <property type="component" value="Chromosome"/>
</dbReference>
<dbReference type="AlphaFoldDB" id="A0A8J8MKA3"/>
<name>A0A8J8MKA3_9FIRM</name>
<evidence type="ECO:0000313" key="3">
    <source>
        <dbReference type="Proteomes" id="UP000683246"/>
    </source>
</evidence>
<feature type="transmembrane region" description="Helical" evidence="1">
    <location>
        <begin position="151"/>
        <end position="176"/>
    </location>
</feature>
<reference evidence="2" key="1">
    <citation type="submission" date="2020-07" db="EMBL/GenBank/DDBJ databases">
        <title>Vallitalea pronyensis genome.</title>
        <authorList>
            <person name="Postec A."/>
        </authorList>
    </citation>
    <scope>NUCLEOTIDE SEQUENCE</scope>
    <source>
        <strain evidence="2">FatNI3</strain>
    </source>
</reference>
<organism evidence="2 3">
    <name type="scientific">Vallitalea pronyensis</name>
    <dbReference type="NCBI Taxonomy" id="1348613"/>
    <lineage>
        <taxon>Bacteria</taxon>
        <taxon>Bacillati</taxon>
        <taxon>Bacillota</taxon>
        <taxon>Clostridia</taxon>
        <taxon>Lachnospirales</taxon>
        <taxon>Vallitaleaceae</taxon>
        <taxon>Vallitalea</taxon>
    </lineage>
</organism>
<keyword evidence="1" id="KW-1133">Transmembrane helix</keyword>
<evidence type="ECO:0000313" key="2">
    <source>
        <dbReference type="EMBL" id="QUI22793.1"/>
    </source>
</evidence>
<sequence>MVSKRSMSPKYILMAGILVGIVYYMISFSDIGVAKLMEITGGQNILDLEMGGYSVEKAYDVLEGLGEEGRAFNLKYIIPIDLLFPITYGLFYFVTLTWLATGLFQRMKHPWLIGLIGWVAPVFDFFENWNIYRLLTHYPERLERVAQMADIWTRLKALSVGISTILVVVGVIVLMVKRFKLKQT</sequence>
<dbReference type="EMBL" id="CP058649">
    <property type="protein sequence ID" value="QUI22793.1"/>
    <property type="molecule type" value="Genomic_DNA"/>
</dbReference>
<feature type="transmembrane region" description="Helical" evidence="1">
    <location>
        <begin position="12"/>
        <end position="34"/>
    </location>
</feature>
<accession>A0A8J8MKA3</accession>
<feature type="transmembrane region" description="Helical" evidence="1">
    <location>
        <begin position="82"/>
        <end position="104"/>
    </location>
</feature>
<dbReference type="RefSeq" id="WP_212698289.1">
    <property type="nucleotide sequence ID" value="NZ_CP058649.1"/>
</dbReference>
<proteinExistence type="predicted"/>
<keyword evidence="1" id="KW-0472">Membrane</keyword>